<dbReference type="PANTHER" id="PTHR33463:SF212">
    <property type="entry name" value="AND NB-ARC DOMAINS-CONTAINING DISEASE RESISTANCE PROTEIN, PUTATIVE-RELATED"/>
    <property type="match status" value="1"/>
</dbReference>
<reference evidence="3 4" key="1">
    <citation type="journal article" date="2021" name="Commun. Biol.">
        <title>The genome of Shorea leprosula (Dipterocarpaceae) highlights the ecological relevance of drought in aseasonal tropical rainforests.</title>
        <authorList>
            <person name="Ng K.K.S."/>
            <person name="Kobayashi M.J."/>
            <person name="Fawcett J.A."/>
            <person name="Hatakeyama M."/>
            <person name="Paape T."/>
            <person name="Ng C.H."/>
            <person name="Ang C.C."/>
            <person name="Tnah L.H."/>
            <person name="Lee C.T."/>
            <person name="Nishiyama T."/>
            <person name="Sese J."/>
            <person name="O'Brien M.J."/>
            <person name="Copetti D."/>
            <person name="Mohd Noor M.I."/>
            <person name="Ong R.C."/>
            <person name="Putra M."/>
            <person name="Sireger I.Z."/>
            <person name="Indrioko S."/>
            <person name="Kosugi Y."/>
            <person name="Izuno A."/>
            <person name="Isagi Y."/>
            <person name="Lee S.L."/>
            <person name="Shimizu K.K."/>
        </authorList>
    </citation>
    <scope>NUCLEOTIDE SEQUENCE [LARGE SCALE GENOMIC DNA]</scope>
    <source>
        <strain evidence="3">214</strain>
    </source>
</reference>
<evidence type="ECO:0000259" key="2">
    <source>
        <dbReference type="Pfam" id="PF00931"/>
    </source>
</evidence>
<protein>
    <recommendedName>
        <fullName evidence="2">NB-ARC domain-containing protein</fullName>
    </recommendedName>
</protein>
<name>A0AAV5LMC6_9ROSI</name>
<dbReference type="SUPFAM" id="SSF52540">
    <property type="entry name" value="P-loop containing nucleoside triphosphate hydrolases"/>
    <property type="match status" value="1"/>
</dbReference>
<proteinExistence type="predicted"/>
<dbReference type="GO" id="GO:0043531">
    <property type="term" value="F:ADP binding"/>
    <property type="evidence" value="ECO:0007669"/>
    <property type="project" value="InterPro"/>
</dbReference>
<dbReference type="InterPro" id="IPR027417">
    <property type="entry name" value="P-loop_NTPase"/>
</dbReference>
<dbReference type="Proteomes" id="UP001054252">
    <property type="component" value="Unassembled WGS sequence"/>
</dbReference>
<evidence type="ECO:0000313" key="4">
    <source>
        <dbReference type="Proteomes" id="UP001054252"/>
    </source>
</evidence>
<evidence type="ECO:0000313" key="3">
    <source>
        <dbReference type="EMBL" id="GKV38357.1"/>
    </source>
</evidence>
<gene>
    <name evidence="3" type="ORF">SLEP1_g46273</name>
</gene>
<keyword evidence="1" id="KW-0611">Plant defense</keyword>
<dbReference type="Gene3D" id="3.40.50.300">
    <property type="entry name" value="P-loop containing nucleotide triphosphate hydrolases"/>
    <property type="match status" value="1"/>
</dbReference>
<dbReference type="PANTHER" id="PTHR33463">
    <property type="entry name" value="NB-ARC DOMAIN-CONTAINING PROTEIN-RELATED"/>
    <property type="match status" value="1"/>
</dbReference>
<sequence>MDIANSIIGFVKDFGPTVRKYVKYQIHHNTSVSEFQKMQKRLKDRQDVIEANLKTQLKQPGKITNKEVETWLEEARQEIVEEMIEDLICKGGWEKYTNDGVSLVIDDHSIQYCASVFEDKQKEVKHQREKIEANLKTQLMQPGKIAWKEVEDWQEKASQQIAMKVEVLISQGECSSSTNIEQKIEELKRILEKGKEFTNDGVSLVIDGHSKKGVTLLLEKCIARDDVQEEILQLLRGDKVTRIAVSGMGGVGKTTIMKQVHNQPLKEPKFDKVIWVKNQRTLIWLSSEKNSLIFSGFRGALQQNWD</sequence>
<comment type="caution">
    <text evidence="3">The sequence shown here is derived from an EMBL/GenBank/DDBJ whole genome shotgun (WGS) entry which is preliminary data.</text>
</comment>
<evidence type="ECO:0000256" key="1">
    <source>
        <dbReference type="ARBA" id="ARBA00022821"/>
    </source>
</evidence>
<dbReference type="Pfam" id="PF00931">
    <property type="entry name" value="NB-ARC"/>
    <property type="match status" value="1"/>
</dbReference>
<accession>A0AAV5LMC6</accession>
<feature type="domain" description="NB-ARC" evidence="2">
    <location>
        <begin position="229"/>
        <end position="281"/>
    </location>
</feature>
<dbReference type="InterPro" id="IPR050905">
    <property type="entry name" value="Plant_NBS-LRR"/>
</dbReference>
<organism evidence="3 4">
    <name type="scientific">Rubroshorea leprosula</name>
    <dbReference type="NCBI Taxonomy" id="152421"/>
    <lineage>
        <taxon>Eukaryota</taxon>
        <taxon>Viridiplantae</taxon>
        <taxon>Streptophyta</taxon>
        <taxon>Embryophyta</taxon>
        <taxon>Tracheophyta</taxon>
        <taxon>Spermatophyta</taxon>
        <taxon>Magnoliopsida</taxon>
        <taxon>eudicotyledons</taxon>
        <taxon>Gunneridae</taxon>
        <taxon>Pentapetalae</taxon>
        <taxon>rosids</taxon>
        <taxon>malvids</taxon>
        <taxon>Malvales</taxon>
        <taxon>Dipterocarpaceae</taxon>
        <taxon>Rubroshorea</taxon>
    </lineage>
</organism>
<dbReference type="AlphaFoldDB" id="A0AAV5LMC6"/>
<dbReference type="InterPro" id="IPR002182">
    <property type="entry name" value="NB-ARC"/>
</dbReference>
<keyword evidence="4" id="KW-1185">Reference proteome</keyword>
<dbReference type="EMBL" id="BPVZ01000127">
    <property type="protein sequence ID" value="GKV38357.1"/>
    <property type="molecule type" value="Genomic_DNA"/>
</dbReference>